<dbReference type="Proteomes" id="UP000245845">
    <property type="component" value="Unassembled WGS sequence"/>
</dbReference>
<reference evidence="7 8" key="1">
    <citation type="submission" date="2018-05" db="EMBL/GenBank/DDBJ databases">
        <title>The Hungate 1000. A catalogue of reference genomes from the rumen microbiome.</title>
        <authorList>
            <person name="Kelly W."/>
        </authorList>
    </citation>
    <scope>NUCLEOTIDE SEQUENCE [LARGE SCALE GENOMIC DNA]</scope>
    <source>
        <strain evidence="7 8">NLAE-zl-C242</strain>
    </source>
</reference>
<evidence type="ECO:0000256" key="3">
    <source>
        <dbReference type="ARBA" id="ARBA00022989"/>
    </source>
</evidence>
<evidence type="ECO:0000256" key="1">
    <source>
        <dbReference type="ARBA" id="ARBA00004141"/>
    </source>
</evidence>
<feature type="transmembrane region" description="Helical" evidence="5">
    <location>
        <begin position="230"/>
        <end position="252"/>
    </location>
</feature>
<dbReference type="PANTHER" id="PTHR43027">
    <property type="entry name" value="DOXORUBICIN RESISTANCE ABC TRANSPORTER PERMEASE PROTEIN DRRC-RELATED"/>
    <property type="match status" value="1"/>
</dbReference>
<dbReference type="PRINTS" id="PR00164">
    <property type="entry name" value="ABC2TRNSPORT"/>
</dbReference>
<sequence>MAYERGGESMKRFWTLYKVEQKLGLRCPDMLIFGVGMPVGVLVLIAVVAGNKTAGGSSYTFLQSAFASLMAVGICASAFMGIPLTVADYRDKKILKHFFVTPCTPMTLMSAIVACSVATAVLSGIAVSVVAAFVFQYRMKGSPFLFICSYLLVMTAMYSIGVFLAGLCKSVKMANVITTAVYFPMLFLSGATIPFELFPKGMQTVASVLPLTQGIKLMKQISMGDPVENAAGIIILMIAITVICSLLSKFTFRWE</sequence>
<keyword evidence="5" id="KW-0813">Transport</keyword>
<feature type="transmembrane region" description="Helical" evidence="5">
    <location>
        <begin position="61"/>
        <end position="87"/>
    </location>
</feature>
<comment type="caution">
    <text evidence="7">The sequence shown here is derived from an EMBL/GenBank/DDBJ whole genome shotgun (WGS) entry which is preliminary data.</text>
</comment>
<feature type="transmembrane region" description="Helical" evidence="5">
    <location>
        <begin position="30"/>
        <end position="49"/>
    </location>
</feature>
<feature type="domain" description="ABC transmembrane type-2" evidence="6">
    <location>
        <begin position="29"/>
        <end position="255"/>
    </location>
</feature>
<dbReference type="Pfam" id="PF01061">
    <property type="entry name" value="ABC2_membrane"/>
    <property type="match status" value="1"/>
</dbReference>
<accession>A0A2Y9BKD6</accession>
<evidence type="ECO:0000256" key="4">
    <source>
        <dbReference type="ARBA" id="ARBA00023136"/>
    </source>
</evidence>
<evidence type="ECO:0000259" key="6">
    <source>
        <dbReference type="PROSITE" id="PS51012"/>
    </source>
</evidence>
<dbReference type="AlphaFoldDB" id="A0A2Y9BKD6"/>
<comment type="similarity">
    <text evidence="5">Belongs to the ABC-2 integral membrane protein family.</text>
</comment>
<dbReference type="GO" id="GO:0043190">
    <property type="term" value="C:ATP-binding cassette (ABC) transporter complex"/>
    <property type="evidence" value="ECO:0007669"/>
    <property type="project" value="InterPro"/>
</dbReference>
<dbReference type="PIRSF" id="PIRSF006648">
    <property type="entry name" value="DrrB"/>
    <property type="match status" value="1"/>
</dbReference>
<dbReference type="InterPro" id="IPR000412">
    <property type="entry name" value="ABC_2_transport"/>
</dbReference>
<protein>
    <recommendedName>
        <fullName evidence="5">Transport permease protein</fullName>
    </recommendedName>
</protein>
<gene>
    <name evidence="7" type="ORF">A8806_12131</name>
</gene>
<dbReference type="PROSITE" id="PS51012">
    <property type="entry name" value="ABC_TM2"/>
    <property type="match status" value="1"/>
</dbReference>
<comment type="subcellular location">
    <subcellularLocation>
        <location evidence="5">Cell membrane</location>
        <topology evidence="5">Multi-pass membrane protein</topology>
    </subcellularLocation>
    <subcellularLocation>
        <location evidence="1">Membrane</location>
        <topology evidence="1">Multi-pass membrane protein</topology>
    </subcellularLocation>
</comment>
<dbReference type="InterPro" id="IPR052902">
    <property type="entry name" value="ABC-2_transporter"/>
</dbReference>
<dbReference type="PANTHER" id="PTHR43027:SF2">
    <property type="entry name" value="TRANSPORT PERMEASE PROTEIN"/>
    <property type="match status" value="1"/>
</dbReference>
<keyword evidence="2 5" id="KW-0812">Transmembrane</keyword>
<name>A0A2Y9BKD6_9FIRM</name>
<evidence type="ECO:0000313" key="8">
    <source>
        <dbReference type="Proteomes" id="UP000245845"/>
    </source>
</evidence>
<feature type="transmembrane region" description="Helical" evidence="5">
    <location>
        <begin position="174"/>
        <end position="195"/>
    </location>
</feature>
<proteinExistence type="inferred from homology"/>
<keyword evidence="4 5" id="KW-0472">Membrane</keyword>
<evidence type="ECO:0000256" key="5">
    <source>
        <dbReference type="RuleBase" id="RU361157"/>
    </source>
</evidence>
<organism evidence="7 8">
    <name type="scientific">Faecalicatena orotica</name>
    <dbReference type="NCBI Taxonomy" id="1544"/>
    <lineage>
        <taxon>Bacteria</taxon>
        <taxon>Bacillati</taxon>
        <taxon>Bacillota</taxon>
        <taxon>Clostridia</taxon>
        <taxon>Lachnospirales</taxon>
        <taxon>Lachnospiraceae</taxon>
        <taxon>Faecalicatena</taxon>
    </lineage>
</organism>
<keyword evidence="8" id="KW-1185">Reference proteome</keyword>
<dbReference type="InterPro" id="IPR047817">
    <property type="entry name" value="ABC2_TM_bact-type"/>
</dbReference>
<dbReference type="EMBL" id="QGDL01000021">
    <property type="protein sequence ID" value="PWJ20715.1"/>
    <property type="molecule type" value="Genomic_DNA"/>
</dbReference>
<dbReference type="InterPro" id="IPR013525">
    <property type="entry name" value="ABC2_TM"/>
</dbReference>
<feature type="transmembrane region" description="Helical" evidence="5">
    <location>
        <begin position="143"/>
        <end position="167"/>
    </location>
</feature>
<keyword evidence="3 5" id="KW-1133">Transmembrane helix</keyword>
<keyword evidence="5" id="KW-1003">Cell membrane</keyword>
<feature type="transmembrane region" description="Helical" evidence="5">
    <location>
        <begin position="108"/>
        <end position="137"/>
    </location>
</feature>
<evidence type="ECO:0000313" key="7">
    <source>
        <dbReference type="EMBL" id="PWJ20715.1"/>
    </source>
</evidence>
<evidence type="ECO:0000256" key="2">
    <source>
        <dbReference type="ARBA" id="ARBA00022692"/>
    </source>
</evidence>
<dbReference type="GO" id="GO:0140359">
    <property type="term" value="F:ABC-type transporter activity"/>
    <property type="evidence" value="ECO:0007669"/>
    <property type="project" value="InterPro"/>
</dbReference>